<proteinExistence type="predicted"/>
<dbReference type="Proteomes" id="UP000290289">
    <property type="component" value="Chromosome 10"/>
</dbReference>
<sequence>MVAPETNYIHHQVPQVTITKVVLSLLAVLGFVLYLFAGLVYMSETYSPKPRSLKVLLHSLTTSNFHLKSRQPLNASEWESTITIKNYHADNIKILINSLESVLYYKDKAFSCASQPKVPIRIQSHKQRTVNLIFKNSSCPDGPSSNPALNDEAIRERCRSGRVRLSMQMKMVLASDIIRSPFSGRFSVLDYRYLEALHIEFVHGIRKGRLVGGDVQMKRNSTLSSHAY</sequence>
<keyword evidence="1" id="KW-0812">Transmembrane</keyword>
<comment type="caution">
    <text evidence="2">The sequence shown here is derived from an EMBL/GenBank/DDBJ whole genome shotgun (WGS) entry which is preliminary data.</text>
</comment>
<protein>
    <recommendedName>
        <fullName evidence="4">Late embryogenesis abundant protein LEA-2 subgroup domain-containing protein</fullName>
    </recommendedName>
</protein>
<evidence type="ECO:0000313" key="2">
    <source>
        <dbReference type="EMBL" id="RXH85498.1"/>
    </source>
</evidence>
<evidence type="ECO:0000313" key="3">
    <source>
        <dbReference type="Proteomes" id="UP000290289"/>
    </source>
</evidence>
<gene>
    <name evidence="2" type="ORF">DVH24_009319</name>
</gene>
<reference evidence="2 3" key="1">
    <citation type="submission" date="2018-10" db="EMBL/GenBank/DDBJ databases">
        <title>A high-quality apple genome assembly.</title>
        <authorList>
            <person name="Hu J."/>
        </authorList>
    </citation>
    <scope>NUCLEOTIDE SEQUENCE [LARGE SCALE GENOMIC DNA]</scope>
    <source>
        <strain evidence="3">cv. HFTH1</strain>
        <tissue evidence="2">Young leaf</tissue>
    </source>
</reference>
<accession>A0A498IPS1</accession>
<evidence type="ECO:0008006" key="4">
    <source>
        <dbReference type="Google" id="ProtNLM"/>
    </source>
</evidence>
<dbReference type="AlphaFoldDB" id="A0A498IPS1"/>
<keyword evidence="1" id="KW-1133">Transmembrane helix</keyword>
<keyword evidence="3" id="KW-1185">Reference proteome</keyword>
<organism evidence="2 3">
    <name type="scientific">Malus domestica</name>
    <name type="common">Apple</name>
    <name type="synonym">Pyrus malus</name>
    <dbReference type="NCBI Taxonomy" id="3750"/>
    <lineage>
        <taxon>Eukaryota</taxon>
        <taxon>Viridiplantae</taxon>
        <taxon>Streptophyta</taxon>
        <taxon>Embryophyta</taxon>
        <taxon>Tracheophyta</taxon>
        <taxon>Spermatophyta</taxon>
        <taxon>Magnoliopsida</taxon>
        <taxon>eudicotyledons</taxon>
        <taxon>Gunneridae</taxon>
        <taxon>Pentapetalae</taxon>
        <taxon>rosids</taxon>
        <taxon>fabids</taxon>
        <taxon>Rosales</taxon>
        <taxon>Rosaceae</taxon>
        <taxon>Amygdaloideae</taxon>
        <taxon>Maleae</taxon>
        <taxon>Malus</taxon>
    </lineage>
</organism>
<name>A0A498IPS1_MALDO</name>
<keyword evidence="1" id="KW-0472">Membrane</keyword>
<evidence type="ECO:0000256" key="1">
    <source>
        <dbReference type="SAM" id="Phobius"/>
    </source>
</evidence>
<feature type="transmembrane region" description="Helical" evidence="1">
    <location>
        <begin position="21"/>
        <end position="42"/>
    </location>
</feature>
<dbReference type="EMBL" id="RDQH01000336">
    <property type="protein sequence ID" value="RXH85498.1"/>
    <property type="molecule type" value="Genomic_DNA"/>
</dbReference>